<dbReference type="Pfam" id="PF11185">
    <property type="entry name" value="DUF2971"/>
    <property type="match status" value="1"/>
</dbReference>
<dbReference type="Proteomes" id="UP001055104">
    <property type="component" value="Unassembled WGS sequence"/>
</dbReference>
<evidence type="ECO:0000313" key="1">
    <source>
        <dbReference type="EMBL" id="GKH82533.1"/>
    </source>
</evidence>
<dbReference type="AlphaFoldDB" id="A0AA37KH59"/>
<dbReference type="EMBL" id="BQOB01000001">
    <property type="protein sequence ID" value="GKH82533.1"/>
    <property type="molecule type" value="Genomic_DNA"/>
</dbReference>
<comment type="caution">
    <text evidence="1">The sequence shown here is derived from an EMBL/GenBank/DDBJ whole genome shotgun (WGS) entry which is preliminary data.</text>
</comment>
<accession>A0AA37KH59</accession>
<sequence length="286" mass="34090">MYLKTSFRKEGKYSYKLIYNDNMKSDQQHTDRSRTKNSVLYKYLDIEGAKMMLSNRTLQFTNAMQFNDPFDCDPNLIDFSKVPYERCKTWTSDIIESLAFDQYRKNREDVWVCCLSKVFDSLLMWAYYNNHRGVCIGLNMEKVAKYFDASLGQIVDKHAHEVQYRDIIEKPDYFQNEEDFFHYQMCTKAKVWEHEQEARMFIFNPFPWIMLPDPNNKSDLVDWKEVRAFPRIGGECFESIYFGVNINEKESGLIKIAKKLNPDIKVYQMEKNTNAFKLDAIHINDE</sequence>
<reference evidence="1" key="1">
    <citation type="submission" date="2022-01" db="EMBL/GenBank/DDBJ databases">
        <title>Novel bile acid biosynthetic pathways are enriched in the microbiome of centenarians.</title>
        <authorList>
            <person name="Sato Y."/>
            <person name="Atarashi K."/>
            <person name="Plichta R.D."/>
            <person name="Arai Y."/>
            <person name="Sasajima S."/>
            <person name="Kearney M.S."/>
            <person name="Suda W."/>
            <person name="Takeshita K."/>
            <person name="Sasaki T."/>
            <person name="Okamoto S."/>
            <person name="Skelly N.A."/>
            <person name="Okamura Y."/>
            <person name="Vlamakis H."/>
            <person name="Li Y."/>
            <person name="Tanoue T."/>
            <person name="Takei H."/>
            <person name="Nittono H."/>
            <person name="Narushima S."/>
            <person name="Irie J."/>
            <person name="Itoh H."/>
            <person name="Moriya K."/>
            <person name="Sugiura Y."/>
            <person name="Suematsu M."/>
            <person name="Moritoki N."/>
            <person name="Shibata S."/>
            <person name="Littman R.D."/>
            <person name="Fischbach A.M."/>
            <person name="Uwamino Y."/>
            <person name="Inoue T."/>
            <person name="Honda A."/>
            <person name="Hattori M."/>
            <person name="Murai T."/>
            <person name="Xavier J.R."/>
            <person name="Hirose N."/>
            <person name="Honda K."/>
        </authorList>
    </citation>
    <scope>NUCLEOTIDE SEQUENCE</scope>
    <source>
        <strain evidence="1">CE91-St7</strain>
    </source>
</reference>
<gene>
    <name evidence="1" type="ORF">CE91St7_34170</name>
</gene>
<evidence type="ECO:0000313" key="2">
    <source>
        <dbReference type="Proteomes" id="UP001055104"/>
    </source>
</evidence>
<name>A0AA37KH59_9BACT</name>
<evidence type="ECO:0008006" key="3">
    <source>
        <dbReference type="Google" id="ProtNLM"/>
    </source>
</evidence>
<dbReference type="InterPro" id="IPR021352">
    <property type="entry name" value="DUF2971"/>
</dbReference>
<protein>
    <recommendedName>
        <fullName evidence="3">DUF2971 domain-containing protein</fullName>
    </recommendedName>
</protein>
<organism evidence="1 2">
    <name type="scientific">Phocaeicola dorei</name>
    <dbReference type="NCBI Taxonomy" id="357276"/>
    <lineage>
        <taxon>Bacteria</taxon>
        <taxon>Pseudomonadati</taxon>
        <taxon>Bacteroidota</taxon>
        <taxon>Bacteroidia</taxon>
        <taxon>Bacteroidales</taxon>
        <taxon>Bacteroidaceae</taxon>
        <taxon>Phocaeicola</taxon>
    </lineage>
</organism>
<proteinExistence type="predicted"/>